<sequence length="40" mass="4295">MDRGRVGGVDHGRFMGGRGAAVNLADAPRPSLWSRSCKPR</sequence>
<reference evidence="1" key="1">
    <citation type="journal article" date="2015" name="Genome Announc.">
        <title>Complete Genome Sequence of the Bacteriochlorophyll b-Producing Photosynthetic Bacterium Blastochloris viridis.</title>
        <authorList>
            <person name="Tsukatani Y."/>
            <person name="Hirose Y."/>
            <person name="Harada J."/>
            <person name="Misawa N."/>
            <person name="Mori K."/>
            <person name="Inoue K."/>
            <person name="Tamiaki H."/>
        </authorList>
    </citation>
    <scope>NUCLEOTIDE SEQUENCE [LARGE SCALE GENOMIC DNA]</scope>
    <source>
        <strain evidence="1">DSM 133</strain>
    </source>
</reference>
<dbReference type="EMBL" id="AP014854">
    <property type="protein sequence ID" value="BAS00773.1"/>
    <property type="molecule type" value="Genomic_DNA"/>
</dbReference>
<accession>A0A182D786</accession>
<evidence type="ECO:0000313" key="1">
    <source>
        <dbReference type="EMBL" id="BAS00773.1"/>
    </source>
</evidence>
<proteinExistence type="predicted"/>
<gene>
    <name evidence="1" type="ORF">BV133_3179</name>
</gene>
<name>A0A182D786_BLAVI</name>
<dbReference type="AlphaFoldDB" id="A0A182D786"/>
<organism evidence="1">
    <name type="scientific">Blastochloris viridis</name>
    <name type="common">Rhodopseudomonas viridis</name>
    <dbReference type="NCBI Taxonomy" id="1079"/>
    <lineage>
        <taxon>Bacteria</taxon>
        <taxon>Pseudomonadati</taxon>
        <taxon>Pseudomonadota</taxon>
        <taxon>Alphaproteobacteria</taxon>
        <taxon>Hyphomicrobiales</taxon>
        <taxon>Blastochloridaceae</taxon>
        <taxon>Blastochloris</taxon>
    </lineage>
</organism>
<protein>
    <submittedName>
        <fullName evidence="1">Uncharacterized protein</fullName>
    </submittedName>
</protein>